<evidence type="ECO:0000256" key="8">
    <source>
        <dbReference type="ARBA" id="ARBA00023065"/>
    </source>
</evidence>
<reference evidence="16" key="2">
    <citation type="submission" date="2016-03" db="EMBL/GenBank/DDBJ databases">
        <title>Streptococcus antelopensis sp. nov., isolated from the feces of the Tibetan antelope (Pantholops hodgsonii) in Hoh Xil National Nature Reserve, Qinghai, China.</title>
        <authorList>
            <person name="Bai X."/>
        </authorList>
    </citation>
    <scope>NUCLEOTIDE SEQUENCE [LARGE SCALE GENOMIC DNA]</scope>
    <source>
        <strain evidence="16">TA 26</strain>
    </source>
</reference>
<name>A0A172Q6I7_9STRE</name>
<keyword evidence="4 14" id="KW-0812">Transmembrane</keyword>
<sequence length="109" mass="12019">MINILGIGFACGIGALCRYILSFANRKNFPFGTLISNLFAAFLVGFFSRHLTDKNLNIFLSVGFLGGLGTYATLNYEFAAFFSKRSYAFVYYSLTYGLGLLLAYIGMSV</sequence>
<evidence type="ECO:0000256" key="1">
    <source>
        <dbReference type="ARBA" id="ARBA00004651"/>
    </source>
</evidence>
<keyword evidence="2 14" id="KW-0813">Transport</keyword>
<dbReference type="InterPro" id="IPR003691">
    <property type="entry name" value="FluC"/>
</dbReference>
<evidence type="ECO:0000256" key="12">
    <source>
        <dbReference type="ARBA" id="ARBA00035585"/>
    </source>
</evidence>
<keyword evidence="6 14" id="KW-1133">Transmembrane helix</keyword>
<keyword evidence="5" id="KW-0479">Metal-binding</keyword>
<dbReference type="GO" id="GO:0062054">
    <property type="term" value="F:fluoride channel activity"/>
    <property type="evidence" value="ECO:0007669"/>
    <property type="project" value="UniProtKB-UniRule"/>
</dbReference>
<keyword evidence="10 14" id="KW-0407">Ion channel</keyword>
<dbReference type="OrthoDB" id="9799631at2"/>
<dbReference type="AlphaFoldDB" id="A0A172Q6I7"/>
<comment type="caution">
    <text evidence="14">Lacks conserved residue(s) required for the propagation of feature annotation.</text>
</comment>
<evidence type="ECO:0000256" key="10">
    <source>
        <dbReference type="ARBA" id="ARBA00023303"/>
    </source>
</evidence>
<reference evidence="15 16" key="1">
    <citation type="journal article" date="2016" name="Int. J. Syst. Evol. Microbiol.">
        <title>Streptococcuspantholopis sp. nov., isolated from faeces of the Tibetan antelope (Pantholops hodgsonii).</title>
        <authorList>
            <person name="Bai X."/>
            <person name="Xiong Y."/>
            <person name="Lu S."/>
            <person name="Jin D."/>
            <person name="Lai X."/>
            <person name="Yang J."/>
            <person name="Niu L."/>
            <person name="Hu S."/>
            <person name="Meng X."/>
            <person name="Pu J."/>
            <person name="Ye C."/>
            <person name="Xu J."/>
        </authorList>
    </citation>
    <scope>NUCLEOTIDE SEQUENCE [LARGE SCALE GENOMIC DNA]</scope>
    <source>
        <strain evidence="15 16">TA 26</strain>
    </source>
</reference>
<comment type="function">
    <text evidence="13 14">Fluoride-specific ion channel. Important for reducing fluoride concentration in the cell, thus reducing its toxicity.</text>
</comment>
<dbReference type="GO" id="GO:0046872">
    <property type="term" value="F:metal ion binding"/>
    <property type="evidence" value="ECO:0007669"/>
    <property type="project" value="UniProtKB-KW"/>
</dbReference>
<organism evidence="15 16">
    <name type="scientific">Streptococcus pantholopis</name>
    <dbReference type="NCBI Taxonomy" id="1811193"/>
    <lineage>
        <taxon>Bacteria</taxon>
        <taxon>Bacillati</taxon>
        <taxon>Bacillota</taxon>
        <taxon>Bacilli</taxon>
        <taxon>Lactobacillales</taxon>
        <taxon>Streptococcaceae</taxon>
        <taxon>Streptococcus</taxon>
    </lineage>
</organism>
<evidence type="ECO:0000256" key="5">
    <source>
        <dbReference type="ARBA" id="ARBA00022723"/>
    </source>
</evidence>
<dbReference type="Proteomes" id="UP000077317">
    <property type="component" value="Chromosome"/>
</dbReference>
<dbReference type="HAMAP" id="MF_00454">
    <property type="entry name" value="FluC"/>
    <property type="match status" value="1"/>
</dbReference>
<keyword evidence="8 14" id="KW-0406">Ion transport</keyword>
<dbReference type="GO" id="GO:0140114">
    <property type="term" value="P:cellular detoxification of fluoride"/>
    <property type="evidence" value="ECO:0007669"/>
    <property type="project" value="UniProtKB-UniRule"/>
</dbReference>
<evidence type="ECO:0000256" key="11">
    <source>
        <dbReference type="ARBA" id="ARBA00035120"/>
    </source>
</evidence>
<keyword evidence="16" id="KW-1185">Reference proteome</keyword>
<feature type="transmembrane region" description="Helical" evidence="14">
    <location>
        <begin position="31"/>
        <end position="52"/>
    </location>
</feature>
<evidence type="ECO:0000256" key="13">
    <source>
        <dbReference type="ARBA" id="ARBA00049940"/>
    </source>
</evidence>
<dbReference type="GO" id="GO:0005886">
    <property type="term" value="C:plasma membrane"/>
    <property type="evidence" value="ECO:0007669"/>
    <property type="project" value="UniProtKB-SubCell"/>
</dbReference>
<accession>A0A172Q6I7</accession>
<comment type="catalytic activity">
    <reaction evidence="12">
        <text>fluoride(in) = fluoride(out)</text>
        <dbReference type="Rhea" id="RHEA:76159"/>
        <dbReference type="ChEBI" id="CHEBI:17051"/>
    </reaction>
    <physiologicalReaction direction="left-to-right" evidence="12">
        <dbReference type="Rhea" id="RHEA:76160"/>
    </physiologicalReaction>
</comment>
<dbReference type="Pfam" id="PF02537">
    <property type="entry name" value="CRCB"/>
    <property type="match status" value="1"/>
</dbReference>
<dbReference type="EMBL" id="CP014699">
    <property type="protein sequence ID" value="AND79076.1"/>
    <property type="molecule type" value="Genomic_DNA"/>
</dbReference>
<comment type="similarity">
    <text evidence="11 14">Belongs to the fluoride channel Fluc/FEX (TC 1.A.43) family.</text>
</comment>
<evidence type="ECO:0000256" key="3">
    <source>
        <dbReference type="ARBA" id="ARBA00022475"/>
    </source>
</evidence>
<evidence type="ECO:0000256" key="14">
    <source>
        <dbReference type="HAMAP-Rule" id="MF_00454"/>
    </source>
</evidence>
<evidence type="ECO:0000313" key="16">
    <source>
        <dbReference type="Proteomes" id="UP000077317"/>
    </source>
</evidence>
<dbReference type="KEGG" id="spat:A0O21_03075"/>
<keyword evidence="3 14" id="KW-1003">Cell membrane</keyword>
<feature type="transmembrane region" description="Helical" evidence="14">
    <location>
        <begin position="58"/>
        <end position="76"/>
    </location>
</feature>
<dbReference type="RefSeq" id="WP_067061065.1">
    <property type="nucleotide sequence ID" value="NZ_CP014699.1"/>
</dbReference>
<protein>
    <recommendedName>
        <fullName evidence="14">Fluoride-specific ion channel FluC</fullName>
    </recommendedName>
</protein>
<evidence type="ECO:0000256" key="9">
    <source>
        <dbReference type="ARBA" id="ARBA00023136"/>
    </source>
</evidence>
<keyword evidence="7" id="KW-0915">Sodium</keyword>
<comment type="subcellular location">
    <subcellularLocation>
        <location evidence="1 14">Cell membrane</location>
        <topology evidence="1 14">Multi-pass membrane protein</topology>
    </subcellularLocation>
</comment>
<dbReference type="PANTHER" id="PTHR28259">
    <property type="entry name" value="FLUORIDE EXPORT PROTEIN 1-RELATED"/>
    <property type="match status" value="1"/>
</dbReference>
<dbReference type="PANTHER" id="PTHR28259:SF16">
    <property type="entry name" value="FLUORIDE-SPECIFIC ION CHANNEL FLUC 2"/>
    <property type="match status" value="1"/>
</dbReference>
<keyword evidence="9 14" id="KW-0472">Membrane</keyword>
<feature type="transmembrane region" description="Helical" evidence="14">
    <location>
        <begin position="6"/>
        <end position="24"/>
    </location>
</feature>
<evidence type="ECO:0000313" key="15">
    <source>
        <dbReference type="EMBL" id="AND79076.1"/>
    </source>
</evidence>
<proteinExistence type="inferred from homology"/>
<evidence type="ECO:0000256" key="4">
    <source>
        <dbReference type="ARBA" id="ARBA00022692"/>
    </source>
</evidence>
<evidence type="ECO:0000256" key="7">
    <source>
        <dbReference type="ARBA" id="ARBA00023053"/>
    </source>
</evidence>
<evidence type="ECO:0000256" key="2">
    <source>
        <dbReference type="ARBA" id="ARBA00022448"/>
    </source>
</evidence>
<evidence type="ECO:0000256" key="6">
    <source>
        <dbReference type="ARBA" id="ARBA00022989"/>
    </source>
</evidence>
<feature type="transmembrane region" description="Helical" evidence="14">
    <location>
        <begin position="88"/>
        <end position="107"/>
    </location>
</feature>
<gene>
    <name evidence="14" type="primary">fluC</name>
    <name evidence="14" type="synonym">crcB</name>
    <name evidence="15" type="ORF">A0O21_03075</name>
</gene>
<dbReference type="STRING" id="1811193.A0O21_03075"/>